<evidence type="ECO:0000256" key="3">
    <source>
        <dbReference type="ARBA" id="ARBA00023180"/>
    </source>
</evidence>
<name>N1QQH3_AEGTA</name>
<organism evidence="5">
    <name type="scientific">Aegilops tauschii</name>
    <name type="common">Tausch's goatgrass</name>
    <name type="synonym">Aegilops squarrosa</name>
    <dbReference type="NCBI Taxonomy" id="37682"/>
    <lineage>
        <taxon>Eukaryota</taxon>
        <taxon>Viridiplantae</taxon>
        <taxon>Streptophyta</taxon>
        <taxon>Embryophyta</taxon>
        <taxon>Tracheophyta</taxon>
        <taxon>Spermatophyta</taxon>
        <taxon>Magnoliopsida</taxon>
        <taxon>Liliopsida</taxon>
        <taxon>Poales</taxon>
        <taxon>Poaceae</taxon>
        <taxon>BOP clade</taxon>
        <taxon>Pooideae</taxon>
        <taxon>Triticodae</taxon>
        <taxon>Triticeae</taxon>
        <taxon>Triticinae</taxon>
        <taxon>Aegilops</taxon>
    </lineage>
</organism>
<dbReference type="PANTHER" id="PTHR31673">
    <property type="entry name" value="PROTEIN COBRA"/>
    <property type="match status" value="1"/>
</dbReference>
<feature type="compositionally biased region" description="Low complexity" evidence="4">
    <location>
        <begin position="26"/>
        <end position="38"/>
    </location>
</feature>
<dbReference type="Pfam" id="PF04833">
    <property type="entry name" value="COBRA"/>
    <property type="match status" value="1"/>
</dbReference>
<evidence type="ECO:0000256" key="4">
    <source>
        <dbReference type="SAM" id="MobiDB-lite"/>
    </source>
</evidence>
<proteinExistence type="inferred from homology"/>
<dbReference type="AlphaFoldDB" id="N1QQH3"/>
<dbReference type="GO" id="GO:0052324">
    <property type="term" value="P:plant-type cell wall cellulose biosynthetic process"/>
    <property type="evidence" value="ECO:0007669"/>
    <property type="project" value="TreeGrafter"/>
</dbReference>
<keyword evidence="3" id="KW-0325">Glycoprotein</keyword>
<dbReference type="InterPro" id="IPR006918">
    <property type="entry name" value="COBRA_pln"/>
</dbReference>
<reference evidence="5" key="1">
    <citation type="submission" date="2015-06" db="UniProtKB">
        <authorList>
            <consortium name="EnsemblPlants"/>
        </authorList>
    </citation>
    <scope>IDENTIFICATION</scope>
</reference>
<feature type="region of interest" description="Disordered" evidence="4">
    <location>
        <begin position="19"/>
        <end position="61"/>
    </location>
</feature>
<sequence>MLRGVVLAGRRALHPRRLQLASSKATSTTTPRSGSTPGYRRAPTTRSIRAETSPLAGTSSTSRTFTRSCLEYIKIAGTTLSESAGSNPVSVSLQNYQLYRHLEDPGWRLSWFWAGDEVILDAKGAEATEQGNCTRFVGAHSCKKRPVMMDLGPGTPYNLQVANCCRGGVLSSLVQNSKAATSTFMMTVGNFAPSSDVGPQMPFNFSIGVPGYTCSNATVSEILLRKDQDFTFDAGWAFPRKMYFDGGEEEEKEEVIKPWDSVSLAQREDHATGVVKY</sequence>
<dbReference type="PANTHER" id="PTHR31673:SF30">
    <property type="entry name" value="COBRA-LIKE PROTEIN 6"/>
    <property type="match status" value="1"/>
</dbReference>
<dbReference type="ExpressionAtlas" id="N1QQH3">
    <property type="expression patterns" value="baseline"/>
</dbReference>
<comment type="similarity">
    <text evidence="1">Belongs to the COBRA family.</text>
</comment>
<dbReference type="GO" id="GO:0010215">
    <property type="term" value="P:cellulose microfibril organization"/>
    <property type="evidence" value="ECO:0007669"/>
    <property type="project" value="InterPro"/>
</dbReference>
<evidence type="ECO:0000256" key="2">
    <source>
        <dbReference type="ARBA" id="ARBA00022729"/>
    </source>
</evidence>
<evidence type="ECO:0000256" key="1">
    <source>
        <dbReference type="ARBA" id="ARBA00005507"/>
    </source>
</evidence>
<dbReference type="GO" id="GO:0005886">
    <property type="term" value="C:plasma membrane"/>
    <property type="evidence" value="ECO:0007669"/>
    <property type="project" value="TreeGrafter"/>
</dbReference>
<dbReference type="EnsemblPlants" id="EMT02994">
    <property type="protein sequence ID" value="EMT02994"/>
    <property type="gene ID" value="F775_00301"/>
</dbReference>
<accession>N1QQH3</accession>
<keyword evidence="2" id="KW-0732">Signal</keyword>
<protein>
    <submittedName>
        <fullName evidence="5">Uncharacterized protein</fullName>
    </submittedName>
</protein>
<evidence type="ECO:0000313" key="5">
    <source>
        <dbReference type="EnsemblPlants" id="EMT02994"/>
    </source>
</evidence>